<evidence type="ECO:0000256" key="6">
    <source>
        <dbReference type="ARBA" id="ARBA00022723"/>
    </source>
</evidence>
<dbReference type="Gene3D" id="1.10.132.60">
    <property type="entry name" value="DNA polymerase family B, C-terminal domain"/>
    <property type="match status" value="1"/>
</dbReference>
<dbReference type="InterPro" id="IPR042087">
    <property type="entry name" value="DNA_pol_B_thumb"/>
</dbReference>
<protein>
    <recommendedName>
        <fullName evidence="13">DNA polymerase epsilon catalytic subunit</fullName>
        <ecNumber evidence="13">2.7.7.7</ecNumber>
    </recommendedName>
</protein>
<keyword evidence="5 13" id="KW-0548">Nucleotidyltransferase</keyword>
<dbReference type="SMART" id="SM01159">
    <property type="entry name" value="DUF1744"/>
    <property type="match status" value="1"/>
</dbReference>
<dbReference type="Gene3D" id="3.30.342.10">
    <property type="entry name" value="DNA Polymerase, chain B, domain 1"/>
    <property type="match status" value="1"/>
</dbReference>
<dbReference type="GO" id="GO:0000166">
    <property type="term" value="F:nucleotide binding"/>
    <property type="evidence" value="ECO:0007669"/>
    <property type="project" value="InterPro"/>
</dbReference>
<dbReference type="InterPro" id="IPR012337">
    <property type="entry name" value="RNaseH-like_sf"/>
</dbReference>
<comment type="subcellular location">
    <subcellularLocation>
        <location evidence="1 13">Nucleus</location>
    </subcellularLocation>
</comment>
<comment type="catalytic activity">
    <reaction evidence="13">
        <text>DNA(n) + a 2'-deoxyribonucleoside 5'-triphosphate = DNA(n+1) + diphosphate</text>
        <dbReference type="Rhea" id="RHEA:22508"/>
        <dbReference type="Rhea" id="RHEA-COMP:17339"/>
        <dbReference type="Rhea" id="RHEA-COMP:17340"/>
        <dbReference type="ChEBI" id="CHEBI:33019"/>
        <dbReference type="ChEBI" id="CHEBI:61560"/>
        <dbReference type="ChEBI" id="CHEBI:173112"/>
        <dbReference type="EC" id="2.7.7.7"/>
    </reaction>
</comment>
<dbReference type="Gene3D" id="1.10.287.690">
    <property type="entry name" value="Helix hairpin bin"/>
    <property type="match status" value="1"/>
</dbReference>
<keyword evidence="6 13" id="KW-0479">Metal-binding</keyword>
<comment type="cofactor">
    <cofactor evidence="13">
        <name>[4Fe-4S] cluster</name>
        <dbReference type="ChEBI" id="CHEBI:49883"/>
    </cofactor>
</comment>
<keyword evidence="16" id="KW-1185">Reference proteome</keyword>
<dbReference type="Pfam" id="PF03104">
    <property type="entry name" value="DNA_pol_B_exo1"/>
    <property type="match status" value="1"/>
</dbReference>
<dbReference type="Proteomes" id="UP000011082">
    <property type="component" value="Unassembled WGS sequence"/>
</dbReference>
<dbReference type="FunCoup" id="L2GR40">
    <property type="interactions" value="120"/>
</dbReference>
<evidence type="ECO:0000256" key="7">
    <source>
        <dbReference type="ARBA" id="ARBA00022771"/>
    </source>
</evidence>
<evidence type="ECO:0000313" key="16">
    <source>
        <dbReference type="Proteomes" id="UP000011082"/>
    </source>
</evidence>
<keyword evidence="12 13" id="KW-0539">Nucleus</keyword>
<evidence type="ECO:0000256" key="13">
    <source>
        <dbReference type="RuleBase" id="RU365029"/>
    </source>
</evidence>
<dbReference type="GO" id="GO:0006272">
    <property type="term" value="P:leading strand elongation"/>
    <property type="evidence" value="ECO:0007669"/>
    <property type="project" value="TreeGrafter"/>
</dbReference>
<feature type="domain" description="DNA polymerase epsilon catalytic subunit A C-terminal" evidence="14">
    <location>
        <begin position="1322"/>
        <end position="1617"/>
    </location>
</feature>
<dbReference type="SMART" id="SM00486">
    <property type="entry name" value="POLBc"/>
    <property type="match status" value="1"/>
</dbReference>
<keyword evidence="8 13" id="KW-0862">Zinc</keyword>
<dbReference type="InterPro" id="IPR029703">
    <property type="entry name" value="POL2"/>
</dbReference>
<evidence type="ECO:0000256" key="9">
    <source>
        <dbReference type="ARBA" id="ARBA00022932"/>
    </source>
</evidence>
<dbReference type="Pfam" id="PF08490">
    <property type="entry name" value="DUF1744"/>
    <property type="match status" value="1"/>
</dbReference>
<dbReference type="GO" id="GO:0008270">
    <property type="term" value="F:zinc ion binding"/>
    <property type="evidence" value="ECO:0007669"/>
    <property type="project" value="UniProtKB-KW"/>
</dbReference>
<keyword evidence="3 13" id="KW-0004">4Fe-4S</keyword>
<dbReference type="HOGENOM" id="CLU_000556_1_1_1"/>
<dbReference type="InterPro" id="IPR043502">
    <property type="entry name" value="DNA/RNA_pol_sf"/>
</dbReference>
<evidence type="ECO:0000256" key="5">
    <source>
        <dbReference type="ARBA" id="ARBA00022695"/>
    </source>
</evidence>
<organism evidence="15 16">
    <name type="scientific">Vittaforma corneae (strain ATCC 50505)</name>
    <name type="common">Microsporidian parasite</name>
    <name type="synonym">Nosema corneum</name>
    <dbReference type="NCBI Taxonomy" id="993615"/>
    <lineage>
        <taxon>Eukaryota</taxon>
        <taxon>Fungi</taxon>
        <taxon>Fungi incertae sedis</taxon>
        <taxon>Microsporidia</taxon>
        <taxon>Nosematidae</taxon>
        <taxon>Vittaforma</taxon>
    </lineage>
</organism>
<name>L2GR40_VITCO</name>
<dbReference type="Gene3D" id="3.90.1600.10">
    <property type="entry name" value="Palm domain of DNA polymerase"/>
    <property type="match status" value="1"/>
</dbReference>
<keyword evidence="7 13" id="KW-0863">Zinc-finger</keyword>
<dbReference type="InterPro" id="IPR006133">
    <property type="entry name" value="DNA-dir_DNA_pol_B_exonuc"/>
</dbReference>
<dbReference type="Gene3D" id="3.30.420.10">
    <property type="entry name" value="Ribonuclease H-like superfamily/Ribonuclease H"/>
    <property type="match status" value="1"/>
</dbReference>
<accession>L2GR40</accession>
<dbReference type="PANTHER" id="PTHR10670:SF0">
    <property type="entry name" value="DNA POLYMERASE EPSILON CATALYTIC SUBUNIT A"/>
    <property type="match status" value="1"/>
</dbReference>
<dbReference type="GO" id="GO:0000278">
    <property type="term" value="P:mitotic cell cycle"/>
    <property type="evidence" value="ECO:0007669"/>
    <property type="project" value="TreeGrafter"/>
</dbReference>
<dbReference type="GO" id="GO:0008310">
    <property type="term" value="F:single-stranded DNA 3'-5' DNA exonuclease activity"/>
    <property type="evidence" value="ECO:0007669"/>
    <property type="project" value="TreeGrafter"/>
</dbReference>
<dbReference type="PANTHER" id="PTHR10670">
    <property type="entry name" value="DNA POLYMERASE EPSILON CATALYTIC SUBUNIT A"/>
    <property type="match status" value="1"/>
</dbReference>
<dbReference type="GO" id="GO:0006297">
    <property type="term" value="P:nucleotide-excision repair, DNA gap filling"/>
    <property type="evidence" value="ECO:0007669"/>
    <property type="project" value="TreeGrafter"/>
</dbReference>
<gene>
    <name evidence="15" type="ORF">VICG_00102</name>
</gene>
<evidence type="ECO:0000256" key="3">
    <source>
        <dbReference type="ARBA" id="ARBA00022485"/>
    </source>
</evidence>
<keyword evidence="4 13" id="KW-0808">Transferase</keyword>
<dbReference type="SUPFAM" id="SSF56672">
    <property type="entry name" value="DNA/RNA polymerases"/>
    <property type="match status" value="1"/>
</dbReference>
<dbReference type="GO" id="GO:0003887">
    <property type="term" value="F:DNA-directed DNA polymerase activity"/>
    <property type="evidence" value="ECO:0007669"/>
    <property type="project" value="UniProtKB-KW"/>
</dbReference>
<dbReference type="GO" id="GO:0051539">
    <property type="term" value="F:4 iron, 4 sulfur cluster binding"/>
    <property type="evidence" value="ECO:0007669"/>
    <property type="project" value="UniProtKB-KW"/>
</dbReference>
<comment type="function">
    <text evidence="13">DNA polymerase II participates in chromosomal DNA replication.</text>
</comment>
<dbReference type="EC" id="2.7.7.7" evidence="13"/>
<dbReference type="GO" id="GO:0008622">
    <property type="term" value="C:epsilon DNA polymerase complex"/>
    <property type="evidence" value="ECO:0007669"/>
    <property type="project" value="InterPro"/>
</dbReference>
<dbReference type="OMA" id="VRKFRDQ"/>
<keyword evidence="10 13" id="KW-0408">Iron</keyword>
<evidence type="ECO:0000256" key="12">
    <source>
        <dbReference type="ARBA" id="ARBA00023242"/>
    </source>
</evidence>
<evidence type="ECO:0000256" key="8">
    <source>
        <dbReference type="ARBA" id="ARBA00022833"/>
    </source>
</evidence>
<dbReference type="RefSeq" id="XP_007603555.1">
    <property type="nucleotide sequence ID" value="XM_007603493.1"/>
</dbReference>
<dbReference type="InterPro" id="IPR036397">
    <property type="entry name" value="RNaseH_sf"/>
</dbReference>
<dbReference type="OrthoDB" id="10060449at2759"/>
<dbReference type="InterPro" id="IPR055191">
    <property type="entry name" value="POL2_thumb"/>
</dbReference>
<dbReference type="EMBL" id="JH370130">
    <property type="protein sequence ID" value="ELA42787.1"/>
    <property type="molecule type" value="Genomic_DNA"/>
</dbReference>
<dbReference type="GeneID" id="19880820"/>
<keyword evidence="11 13" id="KW-0411">Iron-sulfur</keyword>
<sequence length="1806" mass="210731">MDGSNLVQESLLDLQFGYDFYYGFEPKHGWLLSYSIEKNKNDSLNVTFYFVDEFSNNFKVQVPYFPSIIVECKEELSSVEGYLKKRYEGCIQSTEVVEKIDVKEYNHLNKPPKKFLKLYFRTETSFQECIKNLKDVILESTKNRYKNEIYSDLFQEKCANDIASEIIQIHEYDIPYEIHVGNEHKIRCGCWYEISYDGESYKIELDKQKIAYPDLRIFAFDIETTKPPLKFPNPESDQVMMISIMTDEFGELITNRQIVSEDIQVFEYHAKDDMRCMFRVSNEPSEEALLIRFLEVILEHRPHIITTYNGSFFDWPFICKRLSKYNMNLFNSIQFKEVNEYFDCPFIIHLDCYKWVKRDSYLPMNNQGLKDVARIKLGYFPDEIDPEDMFRLASEDPQRLASYSVSDAVATYYLYLKYVHSHIFSVCSLIPLPPVQVLCKGAGTLCESLLLAESVSYKILVPLKKRTDGLEYYKGRLIENLTYVGGHVESLRAGIYRSDFYQEFNIDDQVVELIIDNLDQILEDYTSCTDYQAKKEQYICEIKSCIGKIMSKGCIYHLDVGAMYPNIILTNRLQPISVVNDDVCIRCDYNDEKNQCRKKMQWISRVEYMPPEANEINMIRNQLENETFADFNSGILEKVAYKDLPEGRRNAILKDRISEYSKKIYKRVKKVEENKEDIYICQREIPFYVETVRKFRDQRYVYKNLYKKAAQEYEKNPTSENKKNLVVYNSLQVAYKCILNSFYGYAMREGSRWFSLEMAATVCNVGGQIIRLAKELVEKIGMPLELDTDGIWGMLPIRFPHTISFNGKSVSVLSLILNYFVCKKFTNHQYQVANGHGGFDAVQQNSIFFELDGPYKTMVIPSSTEENKLLKKRYVVFNEDNKIVELKGFELKRRGELHFIKKFQEDIFNHFNDGTTLKECYDSLASICNYWMGIIDQQGGPLDDESIFYLFSESRNMSKSVESYANRKSNILSTAKRLSEFLGDDILEEKLKCEFIISKFPTSAPIVDRAIPVMIFRSAEKDFYLKKWLKTANNTDLRDILDWGYYRKRFENILQRLIVIPAYLQNIENPIPSVSLPNWMKDASKRERLEFSVVKDIEDSVVKKNLSDVFYTKNQSKKPKTNTTITGDCMMHVSVGVSDNIKTAVVSLKNSAFLEYIATNTSKWMEFYTNKLSFASIVAKVEVVDRNYVTIKYLNGKSVSLDFVCDLYLDVFNKKHFAENQIVKMYLPDQNLSKDLVKIQSAVSEVESKKYSKFLNHFSIMKTYNRFKPEYQFFNQTDLVCGAVDCVVISSFNYLKKPAFVITTTETFIVSDTKHPNVLKFSLKDFIDIRLKNHRVVVFSKADANSTTISDSFKNFYQLAVDVVATSFLETFENLIKIHIEFNSELKKCFSNLLDISKFAKIPIMNIDDSVLDLMLYRHFFRNGVMPVQDIEFSPKLIKDETHRSGYYNSYCIQFESSNSLILSILEYKATASDISLYHGYQRKDFQVFKTFLKDLVLNALRGNDGLKSLLLKIPYWAKKGSGIISSDLREVIEITHQRYNIGLVSVLKENHIKIVSASKDLMIIDTEKPTLDGCNSFVEYLKNKISSIPGYELLNLKVLRIFGKLGFVDQTNYFFYENNEFISGFSECKIPLSFLKLYFSDAEVKNEDVYSLVKHVDRKTLKAMLRLLSYKRDIHGLASNCYRLMRCSEFDDLDEPEFSLTVYCRKCGFENFLRKHCIKCYSVIDQEQVKKEASEYLKYCWKMQIFGNRFCNKCGCCEEKKLKEYCCCGGKLVKKEYLEDVCKIQNFVSSKVFDCEVEKFKSFFK</sequence>
<evidence type="ECO:0000256" key="4">
    <source>
        <dbReference type="ARBA" id="ARBA00022679"/>
    </source>
</evidence>
<dbReference type="InterPro" id="IPR006172">
    <property type="entry name" value="DNA-dir_DNA_pol_B"/>
</dbReference>
<comment type="similarity">
    <text evidence="2 13">Belongs to the DNA polymerase type-B family.</text>
</comment>
<dbReference type="GO" id="GO:0045004">
    <property type="term" value="P:DNA replication proofreading"/>
    <property type="evidence" value="ECO:0007669"/>
    <property type="project" value="TreeGrafter"/>
</dbReference>
<evidence type="ECO:0000256" key="2">
    <source>
        <dbReference type="ARBA" id="ARBA00005755"/>
    </source>
</evidence>
<evidence type="ECO:0000256" key="1">
    <source>
        <dbReference type="ARBA" id="ARBA00004123"/>
    </source>
</evidence>
<evidence type="ECO:0000259" key="14">
    <source>
        <dbReference type="SMART" id="SM01159"/>
    </source>
</evidence>
<dbReference type="InParanoid" id="L2GR40"/>
<evidence type="ECO:0000256" key="10">
    <source>
        <dbReference type="ARBA" id="ARBA00023004"/>
    </source>
</evidence>
<keyword evidence="13" id="KW-0235">DNA replication</keyword>
<evidence type="ECO:0000256" key="11">
    <source>
        <dbReference type="ARBA" id="ARBA00023014"/>
    </source>
</evidence>
<keyword evidence="13" id="KW-0238">DNA-binding</keyword>
<dbReference type="GO" id="GO:0003677">
    <property type="term" value="F:DNA binding"/>
    <property type="evidence" value="ECO:0007669"/>
    <property type="project" value="UniProtKB-KW"/>
</dbReference>
<dbReference type="STRING" id="993615.L2GR40"/>
<reference evidence="16" key="1">
    <citation type="submission" date="2011-05" db="EMBL/GenBank/DDBJ databases">
        <title>The genome sequence of Vittaforma corneae strain ATCC 50505.</title>
        <authorList>
            <consortium name="The Broad Institute Genome Sequencing Platform"/>
            <person name="Cuomo C."/>
            <person name="Didier E."/>
            <person name="Bowers L."/>
            <person name="Young S.K."/>
            <person name="Zeng Q."/>
            <person name="Gargeya S."/>
            <person name="Fitzgerald M."/>
            <person name="Haas B."/>
            <person name="Abouelleil A."/>
            <person name="Alvarado L."/>
            <person name="Arachchi H.M."/>
            <person name="Berlin A."/>
            <person name="Chapman S.B."/>
            <person name="Gearin G."/>
            <person name="Goldberg J."/>
            <person name="Griggs A."/>
            <person name="Gujja S."/>
            <person name="Hansen M."/>
            <person name="Heiman D."/>
            <person name="Howarth C."/>
            <person name="Larimer J."/>
            <person name="Lui A."/>
            <person name="MacDonald P.J.P."/>
            <person name="McCowen C."/>
            <person name="Montmayeur A."/>
            <person name="Murphy C."/>
            <person name="Neiman D."/>
            <person name="Pearson M."/>
            <person name="Priest M."/>
            <person name="Roberts A."/>
            <person name="Saif S."/>
            <person name="Shea T."/>
            <person name="Sisk P."/>
            <person name="Stolte C."/>
            <person name="Sykes S."/>
            <person name="Wortman J."/>
            <person name="Nusbaum C."/>
            <person name="Birren B."/>
        </authorList>
    </citation>
    <scope>NUCLEOTIDE SEQUENCE [LARGE SCALE GENOMIC DNA]</scope>
    <source>
        <strain evidence="16">ATCC 50505</strain>
    </source>
</reference>
<proteinExistence type="inferred from homology"/>
<dbReference type="InterPro" id="IPR013697">
    <property type="entry name" value="DNA_pol_e_suA_C"/>
</dbReference>
<dbReference type="VEuPathDB" id="MicrosporidiaDB:VICG_00102"/>
<dbReference type="GO" id="GO:0006287">
    <property type="term" value="P:base-excision repair, gap-filling"/>
    <property type="evidence" value="ECO:0007669"/>
    <property type="project" value="TreeGrafter"/>
</dbReference>
<dbReference type="SUPFAM" id="SSF53098">
    <property type="entry name" value="Ribonuclease H-like"/>
    <property type="match status" value="1"/>
</dbReference>
<dbReference type="InterPro" id="IPR023211">
    <property type="entry name" value="DNA_pol_palm_dom_sf"/>
</dbReference>
<dbReference type="Pfam" id="PF22634">
    <property type="entry name" value="POL2_thumb"/>
    <property type="match status" value="1"/>
</dbReference>
<evidence type="ECO:0000313" key="15">
    <source>
        <dbReference type="EMBL" id="ELA42787.1"/>
    </source>
</evidence>
<keyword evidence="9 13" id="KW-0239">DNA-directed DNA polymerase</keyword>